<evidence type="ECO:0000256" key="1">
    <source>
        <dbReference type="SAM" id="MobiDB-lite"/>
    </source>
</evidence>
<evidence type="ECO:0000313" key="4">
    <source>
        <dbReference type="Proteomes" id="UP000281118"/>
    </source>
</evidence>
<dbReference type="InterPro" id="IPR045445">
    <property type="entry name" value="DUF6502"/>
</dbReference>
<dbReference type="Proteomes" id="UP000281118">
    <property type="component" value="Unassembled WGS sequence"/>
</dbReference>
<dbReference type="Pfam" id="PF20112">
    <property type="entry name" value="DUF6502"/>
    <property type="match status" value="1"/>
</dbReference>
<comment type="caution">
    <text evidence="3">The sequence shown here is derived from an EMBL/GenBank/DDBJ whole genome shotgun (WGS) entry which is preliminary data.</text>
</comment>
<evidence type="ECO:0000313" key="3">
    <source>
        <dbReference type="EMBL" id="RUR66269.1"/>
    </source>
</evidence>
<reference evidence="2 5" key="2">
    <citation type="submission" date="2020-08" db="EMBL/GenBank/DDBJ databases">
        <title>Genomic Encyclopedia of Type Strains, Phase IV (KMG-V): Genome sequencing to study the core and pangenomes of soil and plant-associated prokaryotes.</title>
        <authorList>
            <person name="Whitman W."/>
        </authorList>
    </citation>
    <scope>NUCLEOTIDE SEQUENCE [LARGE SCALE GENOMIC DNA]</scope>
    <source>
        <strain evidence="2 5">34/80</strain>
    </source>
</reference>
<sequence>MEHRLDWTLAACARILRPVVRLALAMGVKHPHLEELLRDLLIEEAQRSWRNQGVANPNLSQLSVTTGLNRKAVTAKVRATTDPLPHTELSAAAKTFTLWLQMLTKDDTYRRLPITAGHDAPSFEAVARMSSRGNVHHRTILDELVRLNMVSEDEDKGVVELTTDGFVPVEDLQSMLAFLGDNGRDHLLAAVANTLGEEPRMLERAVYARGLTLAECEQIQRLVRERWTALHHELAQEMSRAVDEAPGGAKGRIRVGIYTYYEDERTERTPAPPPPEERGPKP</sequence>
<gene>
    <name evidence="3" type="ORF">EJP67_04270</name>
    <name evidence="2" type="ORF">GGD71_002441</name>
</gene>
<dbReference type="AlphaFoldDB" id="A0A3S0ZCB0"/>
<accession>A0A3S0ZCB0</accession>
<dbReference type="OrthoDB" id="6356376at2"/>
<dbReference type="RefSeq" id="WP_126019763.1">
    <property type="nucleotide sequence ID" value="NZ_JACIFZ010000002.1"/>
</dbReference>
<dbReference type="EMBL" id="RXFT01000001">
    <property type="protein sequence ID" value="RUR66269.1"/>
    <property type="molecule type" value="Genomic_DNA"/>
</dbReference>
<protein>
    <submittedName>
        <fullName evidence="3">Uncharacterized protein</fullName>
    </submittedName>
</protein>
<organism evidence="3 4">
    <name type="scientific">Variovorax guangxiensis</name>
    <dbReference type="NCBI Taxonomy" id="1775474"/>
    <lineage>
        <taxon>Bacteria</taxon>
        <taxon>Pseudomonadati</taxon>
        <taxon>Pseudomonadota</taxon>
        <taxon>Betaproteobacteria</taxon>
        <taxon>Burkholderiales</taxon>
        <taxon>Comamonadaceae</taxon>
        <taxon>Variovorax</taxon>
    </lineage>
</organism>
<proteinExistence type="predicted"/>
<name>A0A3S0ZCB0_9BURK</name>
<feature type="region of interest" description="Disordered" evidence="1">
    <location>
        <begin position="262"/>
        <end position="282"/>
    </location>
</feature>
<dbReference type="EMBL" id="JACIFZ010000002">
    <property type="protein sequence ID" value="MBB4221681.1"/>
    <property type="molecule type" value="Genomic_DNA"/>
</dbReference>
<evidence type="ECO:0000313" key="2">
    <source>
        <dbReference type="EMBL" id="MBB4221681.1"/>
    </source>
</evidence>
<dbReference type="Proteomes" id="UP000524450">
    <property type="component" value="Unassembled WGS sequence"/>
</dbReference>
<evidence type="ECO:0000313" key="5">
    <source>
        <dbReference type="Proteomes" id="UP000524450"/>
    </source>
</evidence>
<reference evidence="3 4" key="1">
    <citation type="submission" date="2018-12" db="EMBL/GenBank/DDBJ databases">
        <title>The genome sequences of Variovorax guangxiensis DSM 27352.</title>
        <authorList>
            <person name="Gao J."/>
            <person name="Sun J."/>
        </authorList>
    </citation>
    <scope>NUCLEOTIDE SEQUENCE [LARGE SCALE GENOMIC DNA]</scope>
    <source>
        <strain evidence="3 4">DSM 27352</strain>
    </source>
</reference>